<comment type="caution">
    <text evidence="5">The sequence shown here is derived from an EMBL/GenBank/DDBJ whole genome shotgun (WGS) entry which is preliminary data.</text>
</comment>
<dbReference type="RefSeq" id="WP_353567205.1">
    <property type="nucleotide sequence ID" value="NZ_BAABRI010000011.1"/>
</dbReference>
<name>A0ABP9UQU7_9BACT</name>
<accession>A0ABP9UQU7</accession>
<dbReference type="InterPro" id="IPR055372">
    <property type="entry name" value="CBM96"/>
</dbReference>
<comment type="subcellular location">
    <subcellularLocation>
        <location evidence="1">Secreted</location>
    </subcellularLocation>
</comment>
<evidence type="ECO:0000256" key="3">
    <source>
        <dbReference type="ARBA" id="ARBA00022729"/>
    </source>
</evidence>
<dbReference type="NCBIfam" id="NF033679">
    <property type="entry name" value="DNRLRE_dom"/>
    <property type="match status" value="1"/>
</dbReference>
<dbReference type="EMBL" id="BAABRI010000011">
    <property type="protein sequence ID" value="GAA5483081.1"/>
    <property type="molecule type" value="Genomic_DNA"/>
</dbReference>
<gene>
    <name evidence="5" type="ORF">Hsar01_02308</name>
</gene>
<feature type="domain" description="Carbohydrate-binding module family 96" evidence="4">
    <location>
        <begin position="16"/>
        <end position="186"/>
    </location>
</feature>
<dbReference type="Pfam" id="PF24517">
    <property type="entry name" value="CBM96"/>
    <property type="match status" value="1"/>
</dbReference>
<dbReference type="Gene3D" id="2.60.120.970">
    <property type="match status" value="1"/>
</dbReference>
<evidence type="ECO:0000256" key="2">
    <source>
        <dbReference type="ARBA" id="ARBA00022525"/>
    </source>
</evidence>
<keyword evidence="3" id="KW-0732">Signal</keyword>
<evidence type="ECO:0000313" key="6">
    <source>
        <dbReference type="Proteomes" id="UP001476282"/>
    </source>
</evidence>
<sequence>MKTPALILLTASLHAQTLTPLRDSDVYAYLDQPTSSTFSLGVSASGPGAPHSQHSVVQFDLSGIALAADQLGSATLRLFVLAPDSAFGDLGAGDVEVFRQGAAWTVDTLRWNSLQPEAYQGAFPITTDSIDSWVEFDLTPLVREWLSGAQPNYGILLRPATEDPAELNVTFASMEFPGFSPQLVLTERKQEPTLSISQENGEMVLRWPADTTWTLEQSTEFRAWSSVTAAPTIIDGVASHTVMPGPTPTFFRLNSDPE</sequence>
<dbReference type="Proteomes" id="UP001476282">
    <property type="component" value="Unassembled WGS sequence"/>
</dbReference>
<evidence type="ECO:0000259" key="4">
    <source>
        <dbReference type="Pfam" id="PF24517"/>
    </source>
</evidence>
<organism evidence="5 6">
    <name type="scientific">Haloferula sargassicola</name>
    <dbReference type="NCBI Taxonomy" id="490096"/>
    <lineage>
        <taxon>Bacteria</taxon>
        <taxon>Pseudomonadati</taxon>
        <taxon>Verrucomicrobiota</taxon>
        <taxon>Verrucomicrobiia</taxon>
        <taxon>Verrucomicrobiales</taxon>
        <taxon>Verrucomicrobiaceae</taxon>
        <taxon>Haloferula</taxon>
    </lineage>
</organism>
<keyword evidence="6" id="KW-1185">Reference proteome</keyword>
<keyword evidence="2" id="KW-0964">Secreted</keyword>
<reference evidence="5 6" key="1">
    <citation type="submission" date="2024-02" db="EMBL/GenBank/DDBJ databases">
        <title>Haloferula sargassicola NBRC 104335.</title>
        <authorList>
            <person name="Ichikawa N."/>
            <person name="Katano-Makiyama Y."/>
            <person name="Hidaka K."/>
        </authorList>
    </citation>
    <scope>NUCLEOTIDE SEQUENCE [LARGE SCALE GENOMIC DNA]</scope>
    <source>
        <strain evidence="5 6">NBRC 104335</strain>
    </source>
</reference>
<evidence type="ECO:0000256" key="1">
    <source>
        <dbReference type="ARBA" id="ARBA00004613"/>
    </source>
</evidence>
<evidence type="ECO:0000313" key="5">
    <source>
        <dbReference type="EMBL" id="GAA5483081.1"/>
    </source>
</evidence>
<protein>
    <recommendedName>
        <fullName evidence="4">Carbohydrate-binding module family 96 domain-containing protein</fullName>
    </recommendedName>
</protein>
<proteinExistence type="predicted"/>